<dbReference type="EMBL" id="WEGK01000001">
    <property type="protein sequence ID" value="MQY17701.1"/>
    <property type="molecule type" value="Genomic_DNA"/>
</dbReference>
<comment type="caution">
    <text evidence="2">The sequence shown here is derived from an EMBL/GenBank/DDBJ whole genome shotgun (WGS) entry which is preliminary data.</text>
</comment>
<evidence type="ECO:0000313" key="3">
    <source>
        <dbReference type="Proteomes" id="UP000438448"/>
    </source>
</evidence>
<dbReference type="PROSITE" id="PS51186">
    <property type="entry name" value="GNAT"/>
    <property type="match status" value="1"/>
</dbReference>
<sequence>MLGCATRGGLCCGIRLGGEVDGQYGWREPVYRRVDLEDLAAIAALEVEIFPDKPHLHVMLRQLFELHGEHWLVVELDGMLIGYALALVRDARSLLFTYGVLGPFRNHGFGRALLDHSMRCCFEAGAQEMVLTVRPDNQPAFNIFKSANFQSVAYDDHYFGQGEPRRVMKRRLGHG</sequence>
<dbReference type="Proteomes" id="UP000438448">
    <property type="component" value="Unassembled WGS sequence"/>
</dbReference>
<evidence type="ECO:0000313" key="2">
    <source>
        <dbReference type="EMBL" id="MQY17701.1"/>
    </source>
</evidence>
<dbReference type="InterPro" id="IPR000182">
    <property type="entry name" value="GNAT_dom"/>
</dbReference>
<evidence type="ECO:0000259" key="1">
    <source>
        <dbReference type="PROSITE" id="PS51186"/>
    </source>
</evidence>
<feature type="domain" description="N-acetyltransferase" evidence="1">
    <location>
        <begin position="29"/>
        <end position="173"/>
    </location>
</feature>
<name>A0A7K0CWB9_9NOCA</name>
<dbReference type="AlphaFoldDB" id="A0A7K0CWB9"/>
<accession>A0A7K0CWB9</accession>
<dbReference type="Gene3D" id="3.40.630.30">
    <property type="match status" value="1"/>
</dbReference>
<gene>
    <name evidence="2" type="ORF">NRB20_07650</name>
</gene>
<dbReference type="SUPFAM" id="SSF55729">
    <property type="entry name" value="Acyl-CoA N-acyltransferases (Nat)"/>
    <property type="match status" value="1"/>
</dbReference>
<keyword evidence="3" id="KW-1185">Reference proteome</keyword>
<dbReference type="InterPro" id="IPR016181">
    <property type="entry name" value="Acyl_CoA_acyltransferase"/>
</dbReference>
<proteinExistence type="predicted"/>
<dbReference type="Pfam" id="PF00583">
    <property type="entry name" value="Acetyltransf_1"/>
    <property type="match status" value="1"/>
</dbReference>
<organism evidence="2 3">
    <name type="scientific">Nocardia macrotermitis</name>
    <dbReference type="NCBI Taxonomy" id="2585198"/>
    <lineage>
        <taxon>Bacteria</taxon>
        <taxon>Bacillati</taxon>
        <taxon>Actinomycetota</taxon>
        <taxon>Actinomycetes</taxon>
        <taxon>Mycobacteriales</taxon>
        <taxon>Nocardiaceae</taxon>
        <taxon>Nocardia</taxon>
    </lineage>
</organism>
<dbReference type="CDD" id="cd04301">
    <property type="entry name" value="NAT_SF"/>
    <property type="match status" value="1"/>
</dbReference>
<dbReference type="GO" id="GO:0016747">
    <property type="term" value="F:acyltransferase activity, transferring groups other than amino-acyl groups"/>
    <property type="evidence" value="ECO:0007669"/>
    <property type="project" value="InterPro"/>
</dbReference>
<protein>
    <recommendedName>
        <fullName evidence="1">N-acetyltransferase domain-containing protein</fullName>
    </recommendedName>
</protein>
<reference evidence="2 3" key="1">
    <citation type="submission" date="2019-10" db="EMBL/GenBank/DDBJ databases">
        <title>Nocardia macrotermitis sp. nov. and Nocardia aurantia sp. nov., isolated from the gut of fungus growing-termite Macrotermes natalensis.</title>
        <authorList>
            <person name="Benndorf R."/>
            <person name="Schwitalla J."/>
            <person name="Martin K."/>
            <person name="De Beer W."/>
            <person name="Kaster A.-K."/>
            <person name="Vollmers J."/>
            <person name="Poulsen M."/>
            <person name="Beemelmanns C."/>
        </authorList>
    </citation>
    <scope>NUCLEOTIDE SEQUENCE [LARGE SCALE GENOMIC DNA]</scope>
    <source>
        <strain evidence="2 3">RB20</strain>
    </source>
</reference>